<accession>A0A1G7QG50</accession>
<dbReference type="SMART" id="SM00829">
    <property type="entry name" value="PKS_ER"/>
    <property type="match status" value="1"/>
</dbReference>
<dbReference type="PANTHER" id="PTHR11695:SF294">
    <property type="entry name" value="RETICULON-4-INTERACTING PROTEIN 1, MITOCHONDRIAL"/>
    <property type="match status" value="1"/>
</dbReference>
<dbReference type="InterPro" id="IPR050700">
    <property type="entry name" value="YIM1/Zinc_Alcohol_DH_Fams"/>
</dbReference>
<dbReference type="Pfam" id="PF13602">
    <property type="entry name" value="ADH_zinc_N_2"/>
    <property type="match status" value="1"/>
</dbReference>
<dbReference type="CDD" id="cd05289">
    <property type="entry name" value="MDR_like_2"/>
    <property type="match status" value="1"/>
</dbReference>
<dbReference type="SUPFAM" id="SSF51735">
    <property type="entry name" value="NAD(P)-binding Rossmann-fold domains"/>
    <property type="match status" value="1"/>
</dbReference>
<evidence type="ECO:0000259" key="1">
    <source>
        <dbReference type="SMART" id="SM00829"/>
    </source>
</evidence>
<proteinExistence type="predicted"/>
<dbReference type="InterPro" id="IPR011032">
    <property type="entry name" value="GroES-like_sf"/>
</dbReference>
<reference evidence="3" key="1">
    <citation type="submission" date="2016-10" db="EMBL/GenBank/DDBJ databases">
        <authorList>
            <person name="Varghese N."/>
            <person name="Submissions S."/>
        </authorList>
    </citation>
    <scope>NUCLEOTIDE SEQUENCE [LARGE SCALE GENOMIC DNA]</scope>
    <source>
        <strain evidence="3">DSM 527</strain>
    </source>
</reference>
<dbReference type="Gene3D" id="3.90.180.10">
    <property type="entry name" value="Medium-chain alcohol dehydrogenases, catalytic domain"/>
    <property type="match status" value="1"/>
</dbReference>
<dbReference type="InterPro" id="IPR020843">
    <property type="entry name" value="ER"/>
</dbReference>
<protein>
    <submittedName>
        <fullName evidence="2">Alcohol dehydrogenase GroES-like domain-containing protein</fullName>
    </submittedName>
</protein>
<dbReference type="GO" id="GO:0016491">
    <property type="term" value="F:oxidoreductase activity"/>
    <property type="evidence" value="ECO:0007669"/>
    <property type="project" value="InterPro"/>
</dbReference>
<dbReference type="InterPro" id="IPR036291">
    <property type="entry name" value="NAD(P)-bd_dom_sf"/>
</dbReference>
<dbReference type="Proteomes" id="UP000199045">
    <property type="component" value="Unassembled WGS sequence"/>
</dbReference>
<dbReference type="STRING" id="104663.SAMN04488121_10345"/>
<dbReference type="PANTHER" id="PTHR11695">
    <property type="entry name" value="ALCOHOL DEHYDROGENASE RELATED"/>
    <property type="match status" value="1"/>
</dbReference>
<dbReference type="SUPFAM" id="SSF50129">
    <property type="entry name" value="GroES-like"/>
    <property type="match status" value="1"/>
</dbReference>
<feature type="domain" description="Enoyl reductase (ER)" evidence="1">
    <location>
        <begin position="14"/>
        <end position="315"/>
    </location>
</feature>
<sequence>MSNFMQAAVLPDFGPATAFRIEKVAIPLPAAGQVLVKVKAIGLNPVDFKTRSGKGYASYQTLPAILGWDIAGEVVSVGEGVSKFITGDRIFGMSNFPNPGNAYAEYAVVQEEEFAIIPKNISYEIAAGTPLAGLTAWEALFDHAGVTWGQRVFIQGAAGGVGHIAVQLAKWKRCFVAATASAANHPFLTELGVDQLVDYKTQRFEDIVEKVDVVIDGMGGEIALRSLDVLNPGGVLVSLPSMYKDDPAVIARAKEKGVEVKWMSVRPSGERMEQLAFLLSNNRLKVEVDETFPLTEIVRAHQRLEEGHGKGKIVLTV</sequence>
<evidence type="ECO:0000313" key="2">
    <source>
        <dbReference type="EMBL" id="SDF97435.1"/>
    </source>
</evidence>
<organism evidence="2 3">
    <name type="scientific">Chitinophaga filiformis</name>
    <name type="common">Myxococcus filiformis</name>
    <name type="synonym">Flexibacter filiformis</name>
    <dbReference type="NCBI Taxonomy" id="104663"/>
    <lineage>
        <taxon>Bacteria</taxon>
        <taxon>Pseudomonadati</taxon>
        <taxon>Bacteroidota</taxon>
        <taxon>Chitinophagia</taxon>
        <taxon>Chitinophagales</taxon>
        <taxon>Chitinophagaceae</taxon>
        <taxon>Chitinophaga</taxon>
    </lineage>
</organism>
<dbReference type="RefSeq" id="WP_176842258.1">
    <property type="nucleotide sequence ID" value="NZ_FNBN01000003.1"/>
</dbReference>
<dbReference type="Gene3D" id="3.40.50.720">
    <property type="entry name" value="NAD(P)-binding Rossmann-like Domain"/>
    <property type="match status" value="1"/>
</dbReference>
<dbReference type="InterPro" id="IPR013154">
    <property type="entry name" value="ADH-like_N"/>
</dbReference>
<evidence type="ECO:0000313" key="3">
    <source>
        <dbReference type="Proteomes" id="UP000199045"/>
    </source>
</evidence>
<dbReference type="AlphaFoldDB" id="A0A1G7QG50"/>
<dbReference type="Pfam" id="PF08240">
    <property type="entry name" value="ADH_N"/>
    <property type="match status" value="1"/>
</dbReference>
<dbReference type="EMBL" id="FNBN01000003">
    <property type="protein sequence ID" value="SDF97435.1"/>
    <property type="molecule type" value="Genomic_DNA"/>
</dbReference>
<gene>
    <name evidence="2" type="ORF">SAMN04488121_10345</name>
</gene>
<name>A0A1G7QG50_CHIFI</name>